<reference evidence="3 4" key="1">
    <citation type="submission" date="2020-06" db="EMBL/GenBank/DDBJ databases">
        <authorList>
            <person name="Li R."/>
            <person name="Bekaert M."/>
        </authorList>
    </citation>
    <scope>NUCLEOTIDE SEQUENCE [LARGE SCALE GENOMIC DNA]</scope>
    <source>
        <strain evidence="4">wild</strain>
    </source>
</reference>
<dbReference type="Gene3D" id="2.60.120.740">
    <property type="match status" value="1"/>
</dbReference>
<evidence type="ECO:0000313" key="4">
    <source>
        <dbReference type="Proteomes" id="UP000507470"/>
    </source>
</evidence>
<dbReference type="AlphaFoldDB" id="A0A6J8BRR7"/>
<evidence type="ECO:0000313" key="3">
    <source>
        <dbReference type="EMBL" id="CAC5385027.1"/>
    </source>
</evidence>
<feature type="transmembrane region" description="Helical" evidence="1">
    <location>
        <begin position="305"/>
        <end position="326"/>
    </location>
</feature>
<proteinExistence type="predicted"/>
<feature type="signal peptide" evidence="2">
    <location>
        <begin position="1"/>
        <end position="20"/>
    </location>
</feature>
<dbReference type="Proteomes" id="UP000507470">
    <property type="component" value="Unassembled WGS sequence"/>
</dbReference>
<dbReference type="CDD" id="cd22823">
    <property type="entry name" value="Gal_Rha_Lectin"/>
    <property type="match status" value="1"/>
</dbReference>
<evidence type="ECO:0000256" key="2">
    <source>
        <dbReference type="SAM" id="SignalP"/>
    </source>
</evidence>
<evidence type="ECO:0000256" key="1">
    <source>
        <dbReference type="SAM" id="Phobius"/>
    </source>
</evidence>
<keyword evidence="1" id="KW-0472">Membrane</keyword>
<dbReference type="EMBL" id="CACVKT020003682">
    <property type="protein sequence ID" value="CAC5385027.1"/>
    <property type="molecule type" value="Genomic_DNA"/>
</dbReference>
<name>A0A6J8BRR7_MYTCO</name>
<organism evidence="3 4">
    <name type="scientific">Mytilus coruscus</name>
    <name type="common">Sea mussel</name>
    <dbReference type="NCBI Taxonomy" id="42192"/>
    <lineage>
        <taxon>Eukaryota</taxon>
        <taxon>Metazoa</taxon>
        <taxon>Spiralia</taxon>
        <taxon>Lophotrochozoa</taxon>
        <taxon>Mollusca</taxon>
        <taxon>Bivalvia</taxon>
        <taxon>Autobranchia</taxon>
        <taxon>Pteriomorphia</taxon>
        <taxon>Mytilida</taxon>
        <taxon>Mytiloidea</taxon>
        <taxon>Mytilidae</taxon>
        <taxon>Mytilinae</taxon>
        <taxon>Mytilus</taxon>
    </lineage>
</organism>
<protein>
    <recommendedName>
        <fullName evidence="5">WSC domain-containing protein</fullName>
    </recommendedName>
</protein>
<keyword evidence="1" id="KW-1133">Transmembrane helix</keyword>
<sequence length="525" mass="59655">MVKFILRVYCLFVFAREVFPIEQNSTVTVCENEPVKLSCTNNSNVKITSVTYGPKIEASSTSLLNDDNSTKHQIENVCNDRHSCLVNESSINFTQYQTLIPRTIDVSYRCEYVYVGCYHDDWDRAFDFQHGNPHKRMSTKICYNFCSRKPQFSFFATEKVNIQWVAYGCSMGCKNNPKDICGGEWHLSVYKMNTDHQAIKTTSEKLGGLCGNNAKAKDILLNMHNGNGICSFTTSQKINRITTLTEDNYNGKDYCSLLKARTGNGVDNPYYKPNYAILNFSCIANIASSIQDDVQSNDQTIQTSIIIGTLGGVLTIVMIALLLLALRNRKQHTAKQHSNDKLSENNRSVPKVDDDCHLYANASNEKYNPHNTGLSNAENVLYLNYVDNSAIFSRTTDSSSANINTYENQKQADNIKPKQPQSDHDTSVYCNYDKSHSNQSAHISTRNREIADNNAVQKEDEYDHTDRSVWNNDNVYNETKDGVYDVGSHDTRLESRSEDTYDHFFGNTTEDDYDISHIKRHNNLY</sequence>
<feature type="chain" id="PRO_5026718223" description="WSC domain-containing protein" evidence="2">
    <location>
        <begin position="21"/>
        <end position="525"/>
    </location>
</feature>
<gene>
    <name evidence="3" type="ORF">MCOR_20609</name>
</gene>
<accession>A0A6J8BRR7</accession>
<keyword evidence="4" id="KW-1185">Reference proteome</keyword>
<keyword evidence="1" id="KW-0812">Transmembrane</keyword>
<evidence type="ECO:0008006" key="5">
    <source>
        <dbReference type="Google" id="ProtNLM"/>
    </source>
</evidence>
<dbReference type="InterPro" id="IPR043159">
    <property type="entry name" value="Lectin_gal-bd_sf"/>
</dbReference>
<keyword evidence="2" id="KW-0732">Signal</keyword>